<dbReference type="SMART" id="SM00855">
    <property type="entry name" value="PGAM"/>
    <property type="match status" value="1"/>
</dbReference>
<evidence type="ECO:0000256" key="1">
    <source>
        <dbReference type="ARBA" id="ARBA00022801"/>
    </source>
</evidence>
<organism evidence="3 4">
    <name type="scientific">Microbacterium halimionae</name>
    <dbReference type="NCBI Taxonomy" id="1526413"/>
    <lineage>
        <taxon>Bacteria</taxon>
        <taxon>Bacillati</taxon>
        <taxon>Actinomycetota</taxon>
        <taxon>Actinomycetes</taxon>
        <taxon>Micrococcales</taxon>
        <taxon>Microbacteriaceae</taxon>
        <taxon>Microbacterium</taxon>
    </lineage>
</organism>
<dbReference type="Gene3D" id="3.90.79.10">
    <property type="entry name" value="Nucleoside Triphosphate Pyrophosphohydrolase"/>
    <property type="match status" value="1"/>
</dbReference>
<dbReference type="GO" id="GO:0004081">
    <property type="term" value="F:bis(5'-nucleosyl)-tetraphosphatase (asymmetrical) activity"/>
    <property type="evidence" value="ECO:0007669"/>
    <property type="project" value="TreeGrafter"/>
</dbReference>
<dbReference type="RefSeq" id="WP_167048553.1">
    <property type="nucleotide sequence ID" value="NZ_JAAOZB010000002.1"/>
</dbReference>
<dbReference type="AlphaFoldDB" id="A0A7W3JMP0"/>
<dbReference type="InterPro" id="IPR051325">
    <property type="entry name" value="Nudix_hydrolase_domain"/>
</dbReference>
<dbReference type="PROSITE" id="PS00893">
    <property type="entry name" value="NUDIX_BOX"/>
    <property type="match status" value="1"/>
</dbReference>
<dbReference type="Proteomes" id="UP000526083">
    <property type="component" value="Unassembled WGS sequence"/>
</dbReference>
<gene>
    <name evidence="3" type="ORF">FHX48_000665</name>
</gene>
<keyword evidence="1 3" id="KW-0378">Hydrolase</keyword>
<comment type="caution">
    <text evidence="3">The sequence shown here is derived from an EMBL/GenBank/DDBJ whole genome shotgun (WGS) entry which is preliminary data.</text>
</comment>
<dbReference type="PROSITE" id="PS51462">
    <property type="entry name" value="NUDIX"/>
    <property type="match status" value="1"/>
</dbReference>
<dbReference type="EC" id="3.6.1.55" evidence="3"/>
<dbReference type="SUPFAM" id="SSF55811">
    <property type="entry name" value="Nudix"/>
    <property type="match status" value="1"/>
</dbReference>
<sequence>MTATAVYAAGGVVWRLVDGKLRVLLVSREQYRDLSLPKGKVDPGEMLAETAVREIHEETGIRTSLGIPVGVATYHLPSGRKKIVHYWAAHATDEAIRASEFLPNKEISALTWLSPKKAIAQVSYPADVEILEEFLKFVNDGVLETFPIIALRHAKALPRDSWAGIDSGRPLTARGARQAESIVGALRAFGIRRIVSSDARRCLDTVAPLAASLGIKVTSTAELSQDAWEAGTADPRSVISKRVRSRKAAVLCSHRPVMPDVLNEIAMTTGTVAGSYIGAAAALDLAGFSVAHISATNPGSGIIAIETHVPKG</sequence>
<dbReference type="Pfam" id="PF00293">
    <property type="entry name" value="NUDIX"/>
    <property type="match status" value="1"/>
</dbReference>
<dbReference type="SUPFAM" id="SSF53254">
    <property type="entry name" value="Phosphoglycerate mutase-like"/>
    <property type="match status" value="1"/>
</dbReference>
<dbReference type="Pfam" id="PF00300">
    <property type="entry name" value="His_Phos_1"/>
    <property type="match status" value="1"/>
</dbReference>
<dbReference type="InterPro" id="IPR029033">
    <property type="entry name" value="His_PPase_superfam"/>
</dbReference>
<dbReference type="InterPro" id="IPR015797">
    <property type="entry name" value="NUDIX_hydrolase-like_dom_sf"/>
</dbReference>
<feature type="domain" description="Nudix hydrolase" evidence="2">
    <location>
        <begin position="6"/>
        <end position="135"/>
    </location>
</feature>
<dbReference type="PANTHER" id="PTHR21340">
    <property type="entry name" value="DIADENOSINE 5,5-P1,P4-TETRAPHOSPHATE PYROPHOSPHOHYDROLASE MUTT"/>
    <property type="match status" value="1"/>
</dbReference>
<dbReference type="EMBL" id="JACGWY010000001">
    <property type="protein sequence ID" value="MBA8815613.1"/>
    <property type="molecule type" value="Genomic_DNA"/>
</dbReference>
<dbReference type="GO" id="GO:0006167">
    <property type="term" value="P:AMP biosynthetic process"/>
    <property type="evidence" value="ECO:0007669"/>
    <property type="project" value="TreeGrafter"/>
</dbReference>
<dbReference type="InterPro" id="IPR013078">
    <property type="entry name" value="His_Pase_superF_clade-1"/>
</dbReference>
<dbReference type="InterPro" id="IPR000086">
    <property type="entry name" value="NUDIX_hydrolase_dom"/>
</dbReference>
<keyword evidence="4" id="KW-1185">Reference proteome</keyword>
<accession>A0A7W3JMP0</accession>
<dbReference type="InterPro" id="IPR020084">
    <property type="entry name" value="NUDIX_hydrolase_CS"/>
</dbReference>
<protein>
    <submittedName>
        <fullName evidence="3">8-oxo-dGTP diphosphatase</fullName>
        <ecNumber evidence="3">3.6.1.55</ecNumber>
    </submittedName>
</protein>
<reference evidence="3 4" key="1">
    <citation type="submission" date="2020-07" db="EMBL/GenBank/DDBJ databases">
        <title>Sequencing the genomes of 1000 actinobacteria strains.</title>
        <authorList>
            <person name="Klenk H.-P."/>
        </authorList>
    </citation>
    <scope>NUCLEOTIDE SEQUENCE [LARGE SCALE GENOMIC DNA]</scope>
    <source>
        <strain evidence="3 4">DSM 27576</strain>
    </source>
</reference>
<dbReference type="CDD" id="cd07067">
    <property type="entry name" value="HP_PGM_like"/>
    <property type="match status" value="1"/>
</dbReference>
<dbReference type="PANTHER" id="PTHR21340:SF0">
    <property type="entry name" value="BIS(5'-NUCLEOSYL)-TETRAPHOSPHATASE [ASYMMETRICAL]"/>
    <property type="match status" value="1"/>
</dbReference>
<evidence type="ECO:0000313" key="3">
    <source>
        <dbReference type="EMBL" id="MBA8815613.1"/>
    </source>
</evidence>
<dbReference type="GO" id="GO:0006754">
    <property type="term" value="P:ATP biosynthetic process"/>
    <property type="evidence" value="ECO:0007669"/>
    <property type="project" value="TreeGrafter"/>
</dbReference>
<evidence type="ECO:0000259" key="2">
    <source>
        <dbReference type="PROSITE" id="PS51462"/>
    </source>
</evidence>
<dbReference type="CDD" id="cd03673">
    <property type="entry name" value="NUDIX_Ap6A_hydrolase"/>
    <property type="match status" value="1"/>
</dbReference>
<evidence type="ECO:0000313" key="4">
    <source>
        <dbReference type="Proteomes" id="UP000526083"/>
    </source>
</evidence>
<proteinExistence type="predicted"/>
<name>A0A7W3JMP0_9MICO</name>
<dbReference type="Gene3D" id="3.40.50.1240">
    <property type="entry name" value="Phosphoglycerate mutase-like"/>
    <property type="match status" value="1"/>
</dbReference>
<dbReference type="GO" id="GO:0035539">
    <property type="term" value="F:8-oxo-7,8-dihydrodeoxyguanosine triphosphate pyrophosphatase activity"/>
    <property type="evidence" value="ECO:0007669"/>
    <property type="project" value="UniProtKB-EC"/>
</dbReference>